<comment type="subunit">
    <text evidence="1">Heterotetramer of two alpha and two beta chains arranged as a dimer of alpha/beta heterodimers.</text>
</comment>
<comment type="caution">
    <text evidence="2">The sequence shown here is derived from an EMBL/GenBank/DDBJ whole genome shotgun (WGS) entry which is preliminary data.</text>
</comment>
<name>A0AAP0K559_9MAGN</name>
<proteinExistence type="predicted"/>
<dbReference type="Gene3D" id="3.60.20.30">
    <property type="entry name" value="(Glycosyl)asparaginase"/>
    <property type="match status" value="1"/>
</dbReference>
<sequence>MFKLHCKSGTCYLVGEGEAIIRGTLARDIATVMEYKGLKLQEAVDWVVKNRLDRQAGMIAVYSEGEVAYGFNSNAMLRGCATEHGCGHLGVNKSNGQYEIVMCGSYM</sequence>
<keyword evidence="3" id="KW-1185">Reference proteome</keyword>
<dbReference type="InterPro" id="IPR029055">
    <property type="entry name" value="Ntn_hydrolases_N"/>
</dbReference>
<dbReference type="GO" id="GO:0016787">
    <property type="term" value="F:hydrolase activity"/>
    <property type="evidence" value="ECO:0007669"/>
    <property type="project" value="InterPro"/>
</dbReference>
<evidence type="ECO:0000256" key="1">
    <source>
        <dbReference type="ARBA" id="ARBA00011601"/>
    </source>
</evidence>
<gene>
    <name evidence="2" type="ORF">Sjap_006015</name>
</gene>
<dbReference type="InterPro" id="IPR000246">
    <property type="entry name" value="Peptidase_T2"/>
</dbReference>
<dbReference type="SUPFAM" id="SSF56235">
    <property type="entry name" value="N-terminal nucleophile aminohydrolases (Ntn hydrolases)"/>
    <property type="match status" value="1"/>
</dbReference>
<evidence type="ECO:0000313" key="3">
    <source>
        <dbReference type="Proteomes" id="UP001417504"/>
    </source>
</evidence>
<protein>
    <submittedName>
        <fullName evidence="2">Uncharacterized protein</fullName>
    </submittedName>
</protein>
<organism evidence="2 3">
    <name type="scientific">Stephania japonica</name>
    <dbReference type="NCBI Taxonomy" id="461633"/>
    <lineage>
        <taxon>Eukaryota</taxon>
        <taxon>Viridiplantae</taxon>
        <taxon>Streptophyta</taxon>
        <taxon>Embryophyta</taxon>
        <taxon>Tracheophyta</taxon>
        <taxon>Spermatophyta</taxon>
        <taxon>Magnoliopsida</taxon>
        <taxon>Ranunculales</taxon>
        <taxon>Menispermaceae</taxon>
        <taxon>Menispermoideae</taxon>
        <taxon>Cissampelideae</taxon>
        <taxon>Stephania</taxon>
    </lineage>
</organism>
<accession>A0AAP0K559</accession>
<dbReference type="AlphaFoldDB" id="A0AAP0K559"/>
<dbReference type="Pfam" id="PF01112">
    <property type="entry name" value="Asparaginase_2"/>
    <property type="match status" value="1"/>
</dbReference>
<dbReference type="Proteomes" id="UP001417504">
    <property type="component" value="Unassembled WGS sequence"/>
</dbReference>
<evidence type="ECO:0000313" key="2">
    <source>
        <dbReference type="EMBL" id="KAK9146112.1"/>
    </source>
</evidence>
<reference evidence="2 3" key="1">
    <citation type="submission" date="2024-01" db="EMBL/GenBank/DDBJ databases">
        <title>Genome assemblies of Stephania.</title>
        <authorList>
            <person name="Yang L."/>
        </authorList>
    </citation>
    <scope>NUCLEOTIDE SEQUENCE [LARGE SCALE GENOMIC DNA]</scope>
    <source>
        <strain evidence="2">QJT</strain>
        <tissue evidence="2">Leaf</tissue>
    </source>
</reference>
<dbReference type="EMBL" id="JBBNAE010000002">
    <property type="protein sequence ID" value="KAK9146112.1"/>
    <property type="molecule type" value="Genomic_DNA"/>
</dbReference>